<keyword evidence="2" id="KW-1185">Reference proteome</keyword>
<dbReference type="AlphaFoldDB" id="A0AA39YYH0"/>
<protein>
    <submittedName>
        <fullName evidence="1">Uncharacterized protein</fullName>
    </submittedName>
</protein>
<comment type="caution">
    <text evidence="1">The sequence shown here is derived from an EMBL/GenBank/DDBJ whole genome shotgun (WGS) entry which is preliminary data.</text>
</comment>
<evidence type="ECO:0000313" key="2">
    <source>
        <dbReference type="Proteomes" id="UP001174997"/>
    </source>
</evidence>
<sequence length="172" mass="19705">MESSGDMKEWGENVKARVHGVLTSKAGGMFRWVQCQLDALEFCTSSEEIDEVLSSLPQDLPATHERILARLQRRSFKNIRLILLALAFSRQDLTVGDLLDILRIDPIGSRRFRNLGIYWNRLPTACSSLVSISQHLPLPRSAEAHIYDWPISRSRNTWYQRKSNLEEPACSH</sequence>
<reference evidence="1" key="1">
    <citation type="submission" date="2023-06" db="EMBL/GenBank/DDBJ databases">
        <title>Genome-scale phylogeny and comparative genomics of the fungal order Sordariales.</title>
        <authorList>
            <consortium name="Lawrence Berkeley National Laboratory"/>
            <person name="Hensen N."/>
            <person name="Bonometti L."/>
            <person name="Westerberg I."/>
            <person name="Brannstrom I.O."/>
            <person name="Guillou S."/>
            <person name="Cros-Aarteil S."/>
            <person name="Calhoun S."/>
            <person name="Haridas S."/>
            <person name="Kuo A."/>
            <person name="Mondo S."/>
            <person name="Pangilinan J."/>
            <person name="Riley R."/>
            <person name="Labutti K."/>
            <person name="Andreopoulos B."/>
            <person name="Lipzen A."/>
            <person name="Chen C."/>
            <person name="Yanf M."/>
            <person name="Daum C."/>
            <person name="Ng V."/>
            <person name="Clum A."/>
            <person name="Steindorff A."/>
            <person name="Ohm R."/>
            <person name="Martin F."/>
            <person name="Silar P."/>
            <person name="Natvig D."/>
            <person name="Lalanne C."/>
            <person name="Gautier V."/>
            <person name="Ament-Velasquez S.L."/>
            <person name="Kruys A."/>
            <person name="Hutchinson M.I."/>
            <person name="Powell A.J."/>
            <person name="Barry K."/>
            <person name="Miller A.N."/>
            <person name="Grigoriev I.V."/>
            <person name="Debuchy R."/>
            <person name="Gladieux P."/>
            <person name="Thoren M.H."/>
            <person name="Johannesson H."/>
        </authorList>
    </citation>
    <scope>NUCLEOTIDE SEQUENCE</scope>
    <source>
        <strain evidence="1">CBS 307.81</strain>
    </source>
</reference>
<dbReference type="EMBL" id="JAULSY010000159">
    <property type="protein sequence ID" value="KAK0660858.1"/>
    <property type="molecule type" value="Genomic_DNA"/>
</dbReference>
<dbReference type="Proteomes" id="UP001174997">
    <property type="component" value="Unassembled WGS sequence"/>
</dbReference>
<proteinExistence type="predicted"/>
<evidence type="ECO:0000313" key="1">
    <source>
        <dbReference type="EMBL" id="KAK0660858.1"/>
    </source>
</evidence>
<gene>
    <name evidence="1" type="ORF">QBC41DRAFT_330686</name>
</gene>
<organism evidence="1 2">
    <name type="scientific">Cercophora samala</name>
    <dbReference type="NCBI Taxonomy" id="330535"/>
    <lineage>
        <taxon>Eukaryota</taxon>
        <taxon>Fungi</taxon>
        <taxon>Dikarya</taxon>
        <taxon>Ascomycota</taxon>
        <taxon>Pezizomycotina</taxon>
        <taxon>Sordariomycetes</taxon>
        <taxon>Sordariomycetidae</taxon>
        <taxon>Sordariales</taxon>
        <taxon>Lasiosphaeriaceae</taxon>
        <taxon>Cercophora</taxon>
    </lineage>
</organism>
<accession>A0AA39YYH0</accession>
<name>A0AA39YYH0_9PEZI</name>
<dbReference type="PANTHER" id="PTHR10039">
    <property type="entry name" value="AMELOGENIN"/>
    <property type="match status" value="1"/>
</dbReference>